<dbReference type="GeneID" id="3416430"/>
<dbReference type="EMBL" id="JN885137">
    <property type="protein sequence ID" value="AEW87764.1"/>
    <property type="molecule type" value="Genomic_DNA"/>
</dbReference>
<dbReference type="EMBL" id="JN885136">
    <property type="protein sequence ID" value="AEW87594.1"/>
    <property type="molecule type" value="Genomic_DNA"/>
</dbReference>
<dbReference type="KEGG" id="vg:3416430"/>
<reference evidence="3 4" key="1">
    <citation type="journal article" date="2013" name="J. Virol.">
        <title>Genomic characterization of Japanese macaque rhadinovirus, a novel herpesvirus isolated from a nonhuman primate with a spontaneous inflammatory demyelinating disease.</title>
        <authorList>
            <person name="Estep R.D."/>
            <person name="Hansen S.G."/>
            <person name="Rogers K.S."/>
            <person name="Axthelm M.K."/>
            <person name="Wong S.W."/>
        </authorList>
    </citation>
    <scope>NUCLEOTIDE SEQUENCE [LARGE SCALE GENOMIC DNA]</scope>
    <source>
        <strain evidence="2">12E2</strain>
        <strain evidence="1">3A1</strain>
    </source>
</reference>
<gene>
    <name evidence="1" type="ORF">JM69</name>
</gene>
<dbReference type="Proteomes" id="UP000133219">
    <property type="component" value="Segment"/>
</dbReference>
<proteinExistence type="predicted"/>
<evidence type="ECO:0000313" key="2">
    <source>
        <dbReference type="EMBL" id="AEW87764.1"/>
    </source>
</evidence>
<name>G9JM77_9GAMA</name>
<sequence length="116" mass="13095">MNTVVLSMAAQVYPLAAAHVKIVASNRLYSSWMKRRRSLEQMVAMYSNSFLTNARWHFRCWHNSVEIFMITIECGSTMRATLSVVSQRLKLTSCTQSGQRTGTVPGFLGEMPGMRS</sequence>
<dbReference type="Proteomes" id="UP000124292">
    <property type="component" value="Genome"/>
</dbReference>
<accession>G9JM77</accession>
<evidence type="ECO:0000313" key="1">
    <source>
        <dbReference type="EMBL" id="AEW87594.1"/>
    </source>
</evidence>
<protein>
    <submittedName>
        <fullName evidence="1">JM69</fullName>
    </submittedName>
</protein>
<organism evidence="1 4">
    <name type="scientific">Macaca fuscata rhadinovirus</name>
    <dbReference type="NCBI Taxonomy" id="272551"/>
    <lineage>
        <taxon>Viruses</taxon>
        <taxon>Duplodnaviria</taxon>
        <taxon>Heunggongvirae</taxon>
        <taxon>Peploviricota</taxon>
        <taxon>Herviviricetes</taxon>
        <taxon>Herpesvirales</taxon>
        <taxon>Orthoherpesviridae</taxon>
        <taxon>Gammaherpesvirinae</taxon>
        <taxon>Rhadinovirus</taxon>
        <taxon>Rhadinovirus macacinegamma11</taxon>
        <taxon>macacine gammaherpesvirus 11</taxon>
    </lineage>
</organism>
<evidence type="ECO:0000313" key="3">
    <source>
        <dbReference type="Proteomes" id="UP000124292"/>
    </source>
</evidence>
<dbReference type="RefSeq" id="YP_238372.1">
    <property type="nucleotide sequence ID" value="NC_007016.1"/>
</dbReference>
<evidence type="ECO:0000313" key="4">
    <source>
        <dbReference type="Proteomes" id="UP000133219"/>
    </source>
</evidence>